<dbReference type="Pfam" id="PF02634">
    <property type="entry name" value="FdhD-NarQ"/>
    <property type="match status" value="1"/>
</dbReference>
<dbReference type="AlphaFoldDB" id="A0A148KM56"/>
<dbReference type="STRING" id="1799789.AX660_21610"/>
<proteinExistence type="inferred from homology"/>
<feature type="active site" description="Cysteine persulfide intermediate" evidence="3">
    <location>
        <position position="112"/>
    </location>
</feature>
<sequence>MWQSDSVQDCVIAEEPLEVWLQIQTASANNNSMKAQPLLTLMRTPGDDINLVTGWLLTSGTIDSLSQIKAIHHSGLARVKQGSSNRVLVTLGADVKIDLPALIRQEYASSACGVCGQQSIENILLRLEQKQQIKNQGCLPLKVADIAVLMDKFSQALPLFKQTGGNHGVALFKQNAEIVDIREDVGRHNALDKLIGANAELLFTNSEQQKGLGLILSGRVGFEMIQKAVMANINYVLALGAPSSLAIELAKEADIVLVGFIKAQRFNVYCGEQKLAFS</sequence>
<comment type="function">
    <text evidence="3">Required for formate dehydrogenase (FDH) activity. Acts as a sulfur carrier protein that transfers sulfur from IscS to the molybdenum cofactor prior to its insertion into FDH.</text>
</comment>
<dbReference type="PIRSF" id="PIRSF015626">
    <property type="entry name" value="FdhD"/>
    <property type="match status" value="1"/>
</dbReference>
<dbReference type="InterPro" id="IPR016193">
    <property type="entry name" value="Cytidine_deaminase-like"/>
</dbReference>
<dbReference type="HAMAP" id="MF_00187">
    <property type="entry name" value="FdhD"/>
    <property type="match status" value="1"/>
</dbReference>
<dbReference type="GO" id="GO:0097163">
    <property type="term" value="F:sulfur carrier activity"/>
    <property type="evidence" value="ECO:0007669"/>
    <property type="project" value="UniProtKB-UniRule"/>
</dbReference>
<dbReference type="SUPFAM" id="SSF53927">
    <property type="entry name" value="Cytidine deaminase-like"/>
    <property type="match status" value="1"/>
</dbReference>
<keyword evidence="1 3" id="KW-0963">Cytoplasm</keyword>
<comment type="subcellular location">
    <subcellularLocation>
        <location evidence="3">Cytoplasm</location>
    </subcellularLocation>
</comment>
<protein>
    <recommendedName>
        <fullName evidence="3">Sulfur carrier protein FdhD</fullName>
    </recommendedName>
</protein>
<dbReference type="GO" id="GO:0005737">
    <property type="term" value="C:cytoplasm"/>
    <property type="evidence" value="ECO:0007669"/>
    <property type="project" value="UniProtKB-SubCell"/>
</dbReference>
<dbReference type="Proteomes" id="UP000070299">
    <property type="component" value="Unassembled WGS sequence"/>
</dbReference>
<evidence type="ECO:0000313" key="5">
    <source>
        <dbReference type="Proteomes" id="UP000070299"/>
    </source>
</evidence>
<evidence type="ECO:0000256" key="2">
    <source>
        <dbReference type="ARBA" id="ARBA00023150"/>
    </source>
</evidence>
<evidence type="ECO:0000256" key="1">
    <source>
        <dbReference type="ARBA" id="ARBA00022490"/>
    </source>
</evidence>
<name>A0A148KM56_9ALTE</name>
<comment type="caution">
    <text evidence="4">The sequence shown here is derived from an EMBL/GenBank/DDBJ whole genome shotgun (WGS) entry which is preliminary data.</text>
</comment>
<comment type="similarity">
    <text evidence="3">Belongs to the FdhD family.</text>
</comment>
<gene>
    <name evidence="3" type="primary">fdhD</name>
    <name evidence="4" type="ORF">AX660_21610</name>
</gene>
<feature type="binding site" evidence="3">
    <location>
        <begin position="260"/>
        <end position="265"/>
    </location>
    <ligand>
        <name>Mo-bis(molybdopterin guanine dinucleotide)</name>
        <dbReference type="ChEBI" id="CHEBI:60539"/>
    </ligand>
</feature>
<dbReference type="GO" id="GO:0006777">
    <property type="term" value="P:Mo-molybdopterin cofactor biosynthetic process"/>
    <property type="evidence" value="ECO:0007669"/>
    <property type="project" value="UniProtKB-UniRule"/>
</dbReference>
<accession>A0A148KM56</accession>
<dbReference type="PANTHER" id="PTHR30592">
    <property type="entry name" value="FORMATE DEHYDROGENASE"/>
    <property type="match status" value="1"/>
</dbReference>
<reference evidence="5" key="1">
    <citation type="submission" date="2016-02" db="EMBL/GenBank/DDBJ databases">
        <authorList>
            <person name="Schultz-Johansen M."/>
            <person name="Glaring M.A."/>
            <person name="Bech P.K."/>
            <person name="Stougaard P."/>
        </authorList>
    </citation>
    <scope>NUCLEOTIDE SEQUENCE [LARGE SCALE GENOMIC DNA]</scope>
    <source>
        <strain evidence="5">S66</strain>
    </source>
</reference>
<dbReference type="PANTHER" id="PTHR30592:SF1">
    <property type="entry name" value="SULFUR CARRIER PROTEIN FDHD"/>
    <property type="match status" value="1"/>
</dbReference>
<dbReference type="GO" id="GO:0016783">
    <property type="term" value="F:sulfurtransferase activity"/>
    <property type="evidence" value="ECO:0007669"/>
    <property type="project" value="InterPro"/>
</dbReference>
<keyword evidence="5" id="KW-1185">Reference proteome</keyword>
<dbReference type="Gene3D" id="3.40.140.10">
    <property type="entry name" value="Cytidine Deaminase, domain 2"/>
    <property type="match status" value="1"/>
</dbReference>
<evidence type="ECO:0000313" key="4">
    <source>
        <dbReference type="EMBL" id="KXI27325.1"/>
    </source>
</evidence>
<evidence type="ECO:0000256" key="3">
    <source>
        <dbReference type="HAMAP-Rule" id="MF_00187"/>
    </source>
</evidence>
<dbReference type="Gene3D" id="3.10.20.10">
    <property type="match status" value="1"/>
</dbReference>
<dbReference type="EMBL" id="LSNE01000011">
    <property type="protein sequence ID" value="KXI27325.1"/>
    <property type="molecule type" value="Genomic_DNA"/>
</dbReference>
<keyword evidence="2 3" id="KW-0501">Molybdenum cofactor biosynthesis</keyword>
<dbReference type="InterPro" id="IPR003786">
    <property type="entry name" value="FdhD"/>
</dbReference>
<organism evidence="4 5">
    <name type="scientific">Paraglaciecola hydrolytica</name>
    <dbReference type="NCBI Taxonomy" id="1799789"/>
    <lineage>
        <taxon>Bacteria</taxon>
        <taxon>Pseudomonadati</taxon>
        <taxon>Pseudomonadota</taxon>
        <taxon>Gammaproteobacteria</taxon>
        <taxon>Alteromonadales</taxon>
        <taxon>Alteromonadaceae</taxon>
        <taxon>Paraglaciecola</taxon>
    </lineage>
</organism>